<feature type="domain" description="PRMT5 TIM barrel" evidence="9">
    <location>
        <begin position="48"/>
        <end position="246"/>
    </location>
</feature>
<dbReference type="Pfam" id="PF17285">
    <property type="entry name" value="PRMT5_TIM"/>
    <property type="match status" value="1"/>
</dbReference>
<dbReference type="Pfam" id="PF17286">
    <property type="entry name" value="PRMT5_C"/>
    <property type="match status" value="1"/>
</dbReference>
<evidence type="ECO:0000259" key="10">
    <source>
        <dbReference type="Pfam" id="PF17286"/>
    </source>
</evidence>
<feature type="binding site" evidence="6">
    <location>
        <begin position="292"/>
        <end position="293"/>
    </location>
    <ligand>
        <name>S-adenosyl-L-methionine</name>
        <dbReference type="ChEBI" id="CHEBI:59789"/>
    </ligand>
</feature>
<dbReference type="GO" id="GO:0006355">
    <property type="term" value="P:regulation of DNA-templated transcription"/>
    <property type="evidence" value="ECO:0007669"/>
    <property type="project" value="TreeGrafter"/>
</dbReference>
<evidence type="ECO:0000313" key="12">
    <source>
        <dbReference type="Proteomes" id="UP001139887"/>
    </source>
</evidence>
<dbReference type="InterPro" id="IPR035075">
    <property type="entry name" value="PRMT5"/>
</dbReference>
<feature type="binding site" evidence="6">
    <location>
        <begin position="377"/>
        <end position="378"/>
    </location>
    <ligand>
        <name>S-adenosyl-L-methionine</name>
        <dbReference type="ChEBI" id="CHEBI:59789"/>
    </ligand>
</feature>
<evidence type="ECO:0000256" key="4">
    <source>
        <dbReference type="PIRNR" id="PIRNR015894"/>
    </source>
</evidence>
<dbReference type="Gene3D" id="3.20.20.150">
    <property type="entry name" value="Divalent-metal-dependent TIM barrel enzymes"/>
    <property type="match status" value="1"/>
</dbReference>
<dbReference type="Gene3D" id="2.70.160.11">
    <property type="entry name" value="Hnrnp arginine n-methyltransferase1"/>
    <property type="match status" value="1"/>
</dbReference>
<dbReference type="CDD" id="cd02440">
    <property type="entry name" value="AdoMet_MTases"/>
    <property type="match status" value="1"/>
</dbReference>
<dbReference type="PANTHER" id="PTHR10738:SF0">
    <property type="entry name" value="PROTEIN ARGININE N-METHYLTRANSFERASE 5"/>
    <property type="match status" value="1"/>
</dbReference>
<dbReference type="GO" id="GO:0032259">
    <property type="term" value="P:methylation"/>
    <property type="evidence" value="ECO:0007669"/>
    <property type="project" value="UniProtKB-KW"/>
</dbReference>
<evidence type="ECO:0000256" key="5">
    <source>
        <dbReference type="PIRSR" id="PIRSR015894-1"/>
    </source>
</evidence>
<dbReference type="InterPro" id="IPR025799">
    <property type="entry name" value="Arg_MeTrfase"/>
</dbReference>
<dbReference type="Gene3D" id="3.40.50.150">
    <property type="entry name" value="Vaccinia Virus protein VP39"/>
    <property type="match status" value="1"/>
</dbReference>
<reference evidence="11" key="1">
    <citation type="submission" date="2022-07" db="EMBL/GenBank/DDBJ databases">
        <title>Phylogenomic reconstructions and comparative analyses of Kickxellomycotina fungi.</title>
        <authorList>
            <person name="Reynolds N.K."/>
            <person name="Stajich J.E."/>
            <person name="Barry K."/>
            <person name="Grigoriev I.V."/>
            <person name="Crous P."/>
            <person name="Smith M.E."/>
        </authorList>
    </citation>
    <scope>NUCLEOTIDE SEQUENCE</scope>
    <source>
        <strain evidence="11">NRRL 1566</strain>
    </source>
</reference>
<feature type="binding site" evidence="6">
    <location>
        <position position="283"/>
    </location>
    <ligand>
        <name>S-adenosyl-L-methionine</name>
        <dbReference type="ChEBI" id="CHEBI:59789"/>
    </ligand>
</feature>
<keyword evidence="1 4" id="KW-0489">Methyltransferase</keyword>
<evidence type="ECO:0000256" key="7">
    <source>
        <dbReference type="PIRSR" id="PIRSR015894-3"/>
    </source>
</evidence>
<comment type="caution">
    <text evidence="11">The sequence shown here is derived from an EMBL/GenBank/DDBJ whole genome shotgun (WGS) entry which is preliminary data.</text>
</comment>
<dbReference type="InterPro" id="IPR035248">
    <property type="entry name" value="PRMT5_C"/>
</dbReference>
<feature type="active site" description="Proton donor/acceptor" evidence="5">
    <location>
        <position position="402"/>
    </location>
</feature>
<sequence>MPPRRVSIGVEPQQPIEDADAFVSGDMIREGADFAILPILYRHESAVADKVLERRYFAPEDLTIKSSESAYCLLGKTSPWIDNMPSSEALVAKEVEYAGYTGLKSVVAPEIGKDIAAYGRQLYTMLANESGSEVLVRIRSGSENAWHNWNRVRMMCNHSMRLQVLLELDADAHMATEMQQWIAEPVRVVVLPEDMFVPNAAGYPVLLRLQQALVKNWIDHDVAFAVQQSQSGKFASGDLIRYIRHMADSLPERDPACLATEEYRDVLQAPLQPLMDHLESVTYETFEQDEPKYAHYEKAMVKAISEVAARSDRTGPIVLMVVGAGRGPLVSRALHAARRAGQEVCVFALEKNPSALVELHRKNATLWLGAVTIVHADMRQWQPTERADILISELLGSFGDNELSPECLDGAIEHLAANDCICIPRRYTAYVAPLSSTLLFCRAREYSGKHHLETPYVVNIHKANVLADAQPVWAFSHESPATLARLPWSANAHNDRSSTVEFSASCASVVHGLVGYFDAELYPGVELSICPATHTLDMHSWFPMYFPIQVSIYYAWLAVHDLFVNGGGFSFVIEALT</sequence>
<dbReference type="OrthoDB" id="1368803at2759"/>
<dbReference type="GO" id="GO:0016274">
    <property type="term" value="F:protein-arginine N-methyltransferase activity"/>
    <property type="evidence" value="ECO:0007669"/>
    <property type="project" value="InterPro"/>
</dbReference>
<dbReference type="InterPro" id="IPR035247">
    <property type="entry name" value="PRMT5_TIM"/>
</dbReference>
<evidence type="ECO:0000256" key="6">
    <source>
        <dbReference type="PIRSR" id="PIRSR015894-2"/>
    </source>
</evidence>
<protein>
    <recommendedName>
        <fullName evidence="4">Protein arginine N-methyltransferase</fullName>
    </recommendedName>
</protein>
<evidence type="ECO:0000256" key="2">
    <source>
        <dbReference type="ARBA" id="ARBA00022679"/>
    </source>
</evidence>
<name>A0A9W8I5R0_9FUNG</name>
<dbReference type="PROSITE" id="PS51678">
    <property type="entry name" value="SAM_MT_PRMT"/>
    <property type="match status" value="1"/>
</dbReference>
<dbReference type="GO" id="GO:0005829">
    <property type="term" value="C:cytosol"/>
    <property type="evidence" value="ECO:0007669"/>
    <property type="project" value="TreeGrafter"/>
</dbReference>
<organism evidence="11 12">
    <name type="scientific">Coemansia brasiliensis</name>
    <dbReference type="NCBI Taxonomy" id="2650707"/>
    <lineage>
        <taxon>Eukaryota</taxon>
        <taxon>Fungi</taxon>
        <taxon>Fungi incertae sedis</taxon>
        <taxon>Zoopagomycota</taxon>
        <taxon>Kickxellomycotina</taxon>
        <taxon>Kickxellomycetes</taxon>
        <taxon>Kickxellales</taxon>
        <taxon>Kickxellaceae</taxon>
        <taxon>Coemansia</taxon>
    </lineage>
</organism>
<dbReference type="Proteomes" id="UP001139887">
    <property type="component" value="Unassembled WGS sequence"/>
</dbReference>
<dbReference type="AlphaFoldDB" id="A0A9W8I5R0"/>
<gene>
    <name evidence="11" type="ORF">IWW36_003229</name>
</gene>
<proteinExistence type="inferred from homology"/>
<dbReference type="EMBL" id="JANBUW010000155">
    <property type="protein sequence ID" value="KAJ2848560.1"/>
    <property type="molecule type" value="Genomic_DNA"/>
</dbReference>
<evidence type="ECO:0000259" key="8">
    <source>
        <dbReference type="Pfam" id="PF05185"/>
    </source>
</evidence>
<dbReference type="InterPro" id="IPR029063">
    <property type="entry name" value="SAM-dependent_MTases_sf"/>
</dbReference>
<dbReference type="SUPFAM" id="SSF53335">
    <property type="entry name" value="S-adenosyl-L-methionine-dependent methyltransferases"/>
    <property type="match status" value="1"/>
</dbReference>
<dbReference type="PIRSF" id="PIRSF015894">
    <property type="entry name" value="Skb1_MeTrfase"/>
    <property type="match status" value="1"/>
</dbReference>
<dbReference type="GO" id="GO:0005634">
    <property type="term" value="C:nucleus"/>
    <property type="evidence" value="ECO:0007669"/>
    <property type="project" value="TreeGrafter"/>
</dbReference>
<feature type="site" description="Critical for specifying symmetric addition of methyl groups" evidence="7">
    <location>
        <position position="286"/>
    </location>
</feature>
<evidence type="ECO:0000259" key="9">
    <source>
        <dbReference type="Pfam" id="PF17285"/>
    </source>
</evidence>
<feature type="binding site" evidence="6">
    <location>
        <position position="350"/>
    </location>
    <ligand>
        <name>S-adenosyl-L-methionine</name>
        <dbReference type="ChEBI" id="CHEBI:59789"/>
    </ligand>
</feature>
<evidence type="ECO:0000256" key="3">
    <source>
        <dbReference type="ARBA" id="ARBA00022691"/>
    </source>
</evidence>
<feature type="domain" description="PRMT5 oligomerisation" evidence="10">
    <location>
        <begin position="427"/>
        <end position="553"/>
    </location>
</feature>
<keyword evidence="2 4" id="KW-0808">Transferase</keyword>
<keyword evidence="12" id="KW-1185">Reference proteome</keyword>
<comment type="similarity">
    <text evidence="4">Belongs to the class I-like SAM-binding methyltransferase superfamily.</text>
</comment>
<feature type="domain" description="PRMT5 arginine-N-methyltransferase" evidence="8">
    <location>
        <begin position="260"/>
        <end position="423"/>
    </location>
</feature>
<dbReference type="InterPro" id="IPR007857">
    <property type="entry name" value="Arg_MeTrfase_PRMT5"/>
</dbReference>
<dbReference type="PANTHER" id="PTHR10738">
    <property type="entry name" value="PROTEIN ARGININE N-METHYLTRANSFERASE 5"/>
    <property type="match status" value="1"/>
</dbReference>
<evidence type="ECO:0000313" key="11">
    <source>
        <dbReference type="EMBL" id="KAJ2848560.1"/>
    </source>
</evidence>
<dbReference type="Pfam" id="PF05185">
    <property type="entry name" value="PRMT5"/>
    <property type="match status" value="1"/>
</dbReference>
<keyword evidence="3 4" id="KW-0949">S-adenosyl-L-methionine</keyword>
<evidence type="ECO:0000256" key="1">
    <source>
        <dbReference type="ARBA" id="ARBA00022603"/>
    </source>
</evidence>
<feature type="active site" description="Proton donor/acceptor" evidence="5">
    <location>
        <position position="393"/>
    </location>
</feature>
<accession>A0A9W8I5R0</accession>